<reference evidence="10" key="1">
    <citation type="submission" date="2020-05" db="EMBL/GenBank/DDBJ databases">
        <title>WGS assembly of Panicum virgatum.</title>
        <authorList>
            <person name="Lovell J.T."/>
            <person name="Jenkins J."/>
            <person name="Shu S."/>
            <person name="Juenger T.E."/>
            <person name="Schmutz J."/>
        </authorList>
    </citation>
    <scope>NUCLEOTIDE SEQUENCE</scope>
    <source>
        <strain evidence="10">AP13</strain>
    </source>
</reference>
<dbReference type="PANTHER" id="PTHR12585:SF55">
    <property type="entry name" value="SISTER CHROMATID COHESION 1 PROTEIN 3"/>
    <property type="match status" value="1"/>
</dbReference>
<dbReference type="Proteomes" id="UP000823388">
    <property type="component" value="Chromosome 6K"/>
</dbReference>
<dbReference type="GO" id="GO:1990414">
    <property type="term" value="P:replication-born double-strand break repair via sister chromatid exchange"/>
    <property type="evidence" value="ECO:0007669"/>
    <property type="project" value="TreeGrafter"/>
</dbReference>
<evidence type="ECO:0000256" key="3">
    <source>
        <dbReference type="ARBA" id="ARBA00022776"/>
    </source>
</evidence>
<evidence type="ECO:0000256" key="7">
    <source>
        <dbReference type="SAM" id="MobiDB-lite"/>
    </source>
</evidence>
<keyword evidence="3" id="KW-0131">Cell cycle</keyword>
<dbReference type="Pfam" id="PF04824">
    <property type="entry name" value="Rad21_Rec8"/>
    <property type="match status" value="1"/>
</dbReference>
<feature type="compositionally biased region" description="Basic and acidic residues" evidence="7">
    <location>
        <begin position="218"/>
        <end position="238"/>
    </location>
</feature>
<comment type="caution">
    <text evidence="10">The sequence shown here is derived from an EMBL/GenBank/DDBJ whole genome shotgun (WGS) entry which is preliminary data.</text>
</comment>
<evidence type="ECO:0000259" key="9">
    <source>
        <dbReference type="Pfam" id="PF04825"/>
    </source>
</evidence>
<dbReference type="PANTHER" id="PTHR12585">
    <property type="entry name" value="SCC1 / RAD21 FAMILY MEMBER"/>
    <property type="match status" value="1"/>
</dbReference>
<dbReference type="FunFam" id="1.10.10.580:FF:000002">
    <property type="entry name" value="Sister chromatid cohesion 1 protein 4"/>
    <property type="match status" value="1"/>
</dbReference>
<evidence type="ECO:0000256" key="6">
    <source>
        <dbReference type="ARBA" id="ARBA00064543"/>
    </source>
</evidence>
<dbReference type="GO" id="GO:0007059">
    <property type="term" value="P:chromosome segregation"/>
    <property type="evidence" value="ECO:0007669"/>
    <property type="project" value="UniProtKB-KW"/>
</dbReference>
<dbReference type="Pfam" id="PF04825">
    <property type="entry name" value="Rad21_Rec8_N"/>
    <property type="match status" value="1"/>
</dbReference>
<protein>
    <recommendedName>
        <fullName evidence="12">Sister chromatid cohesion 1 protein 3</fullName>
    </recommendedName>
</protein>
<dbReference type="GO" id="GO:0008278">
    <property type="term" value="C:cohesin complex"/>
    <property type="evidence" value="ECO:0007669"/>
    <property type="project" value="InterPro"/>
</dbReference>
<accession>A0A8T0RCN8</accession>
<feature type="compositionally biased region" description="Polar residues" evidence="7">
    <location>
        <begin position="452"/>
        <end position="467"/>
    </location>
</feature>
<keyword evidence="3" id="KW-0498">Mitosis</keyword>
<evidence type="ECO:0000256" key="1">
    <source>
        <dbReference type="ARBA" id="ARBA00004123"/>
    </source>
</evidence>
<dbReference type="GO" id="GO:0003682">
    <property type="term" value="F:chromatin binding"/>
    <property type="evidence" value="ECO:0007669"/>
    <property type="project" value="TreeGrafter"/>
</dbReference>
<comment type="subunit">
    <text evidence="6">Component of the cohesin complex.</text>
</comment>
<keyword evidence="4" id="KW-0159">Chromosome partition</keyword>
<feature type="region of interest" description="Disordered" evidence="7">
    <location>
        <begin position="200"/>
        <end position="241"/>
    </location>
</feature>
<dbReference type="CDD" id="cd21793">
    <property type="entry name" value="Rad21_Rec8_M_AtSYN1-like"/>
    <property type="match status" value="1"/>
</dbReference>
<dbReference type="GO" id="GO:0005634">
    <property type="term" value="C:nucleus"/>
    <property type="evidence" value="ECO:0007669"/>
    <property type="project" value="UniProtKB-SubCell"/>
</dbReference>
<dbReference type="InterPro" id="IPR006910">
    <property type="entry name" value="Rad21_Rec8_N"/>
</dbReference>
<name>A0A8T0RCN8_PANVG</name>
<sequence>MFYSHTILARKSPLGTVWIAAHLERKIKRPQIDGIDIPTYAESIMFPEVPIALRLSGHLLLGLVRIYSWKVNYLFSDCNRMVTTIKTTFAAMEIDLPAEMEPAPFDSITLPPTLNLDDLNLDDVISQINTSDNHQKTLDQITLEEGGEYTMIDLDEDDRVEPSASYLSPYMGPEPFEPETFPRFDDDFGANNTLSDEIPLDPPGNMPENPNIENPSDGAHDPPEIMREAPREGPDHFTDSVFGNDDPMVDQDSSPFVQNKVITPPSMDGTFSTGQQLAGIYVPLQTPNTCDLIDDVRPLNSDNQLPELRLEPSPPLPQAQDNKRKREMIFDYEIQLDNAYLKEQIAGPTDKLLCKRRKIPQTALDMWKFSRTGRKDSSFLLEPLVQDEQPGPQLTPKSPGEAGVAQDEDTLPELPRFSPVDMPSPLREDDSPFKTVRRTPHSGLGGTGVTEMPQSVRTNSLPGQSTTHSDHMASPFPVNDDYDDQPELPGLISTPGCISNADTGTTGLGSMSTRTRAVAVFFKDHVSSTPSDEQPGKFSLTRILEGKVRKQAARMFFETMVLKSYDYIDVQQEDPYGDIEISVRPSLAEAKL</sequence>
<dbReference type="AlphaFoldDB" id="A0A8T0RCN8"/>
<evidence type="ECO:0000256" key="4">
    <source>
        <dbReference type="ARBA" id="ARBA00022829"/>
    </source>
</evidence>
<evidence type="ECO:0000313" key="10">
    <source>
        <dbReference type="EMBL" id="KAG2582888.1"/>
    </source>
</evidence>
<proteinExistence type="inferred from homology"/>
<feature type="domain" description="Rad21/Rec8-like protein N-terminal" evidence="9">
    <location>
        <begin position="1"/>
        <end position="100"/>
    </location>
</feature>
<dbReference type="InterPro" id="IPR006909">
    <property type="entry name" value="Rad21/Rec8_C_eu"/>
</dbReference>
<comment type="subcellular location">
    <subcellularLocation>
        <location evidence="1">Nucleus</location>
    </subcellularLocation>
</comment>
<dbReference type="GO" id="GO:0007062">
    <property type="term" value="P:sister chromatid cohesion"/>
    <property type="evidence" value="ECO:0007669"/>
    <property type="project" value="InterPro"/>
</dbReference>
<dbReference type="InterPro" id="IPR036390">
    <property type="entry name" value="WH_DNA-bd_sf"/>
</dbReference>
<feature type="domain" description="Rad21/Rec8-like protein C-terminal eukaryotic" evidence="8">
    <location>
        <begin position="534"/>
        <end position="586"/>
    </location>
</feature>
<evidence type="ECO:0000259" key="8">
    <source>
        <dbReference type="Pfam" id="PF04824"/>
    </source>
</evidence>
<evidence type="ECO:0008006" key="12">
    <source>
        <dbReference type="Google" id="ProtNLM"/>
    </source>
</evidence>
<organism evidence="10 11">
    <name type="scientific">Panicum virgatum</name>
    <name type="common">Blackwell switchgrass</name>
    <dbReference type="NCBI Taxonomy" id="38727"/>
    <lineage>
        <taxon>Eukaryota</taxon>
        <taxon>Viridiplantae</taxon>
        <taxon>Streptophyta</taxon>
        <taxon>Embryophyta</taxon>
        <taxon>Tracheophyta</taxon>
        <taxon>Spermatophyta</taxon>
        <taxon>Magnoliopsida</taxon>
        <taxon>Liliopsida</taxon>
        <taxon>Poales</taxon>
        <taxon>Poaceae</taxon>
        <taxon>PACMAD clade</taxon>
        <taxon>Panicoideae</taxon>
        <taxon>Panicodae</taxon>
        <taxon>Paniceae</taxon>
        <taxon>Panicinae</taxon>
        <taxon>Panicum</taxon>
        <taxon>Panicum sect. Hiantes</taxon>
    </lineage>
</organism>
<feature type="region of interest" description="Disordered" evidence="7">
    <location>
        <begin position="386"/>
        <end position="486"/>
    </location>
</feature>
<dbReference type="EMBL" id="CM029047">
    <property type="protein sequence ID" value="KAG2582888.1"/>
    <property type="molecule type" value="Genomic_DNA"/>
</dbReference>
<keyword evidence="5" id="KW-0539">Nucleus</keyword>
<evidence type="ECO:0000313" key="11">
    <source>
        <dbReference type="Proteomes" id="UP000823388"/>
    </source>
</evidence>
<keyword evidence="11" id="KW-1185">Reference proteome</keyword>
<dbReference type="InterPro" id="IPR039781">
    <property type="entry name" value="Rad21/Rec8-like"/>
</dbReference>
<evidence type="ECO:0000256" key="2">
    <source>
        <dbReference type="ARBA" id="ARBA00009870"/>
    </source>
</evidence>
<dbReference type="InterPro" id="IPR023093">
    <property type="entry name" value="ScpA-like_C"/>
</dbReference>
<keyword evidence="3" id="KW-0132">Cell division</keyword>
<dbReference type="Gene3D" id="1.10.10.580">
    <property type="entry name" value="Structural maintenance of chromosome 1. Chain E"/>
    <property type="match status" value="1"/>
</dbReference>
<comment type="similarity">
    <text evidence="2">Belongs to the rad21 family.</text>
</comment>
<dbReference type="SUPFAM" id="SSF46785">
    <property type="entry name" value="Winged helix' DNA-binding domain"/>
    <property type="match status" value="1"/>
</dbReference>
<evidence type="ECO:0000256" key="5">
    <source>
        <dbReference type="ARBA" id="ARBA00023242"/>
    </source>
</evidence>
<gene>
    <name evidence="10" type="ORF">PVAP13_6KG155000</name>
</gene>